<sequence>MSPPKRGQVLRVGGEGINRHTQDKKEELH</sequence>
<name>A0A382KKL6_9ZZZZ</name>
<feature type="compositionally biased region" description="Basic and acidic residues" evidence="1">
    <location>
        <begin position="17"/>
        <end position="29"/>
    </location>
</feature>
<accession>A0A382KKL6</accession>
<feature type="non-terminal residue" evidence="2">
    <location>
        <position position="29"/>
    </location>
</feature>
<reference evidence="2" key="1">
    <citation type="submission" date="2018-05" db="EMBL/GenBank/DDBJ databases">
        <authorList>
            <person name="Lanie J.A."/>
            <person name="Ng W.-L."/>
            <person name="Kazmierczak K.M."/>
            <person name="Andrzejewski T.M."/>
            <person name="Davidsen T.M."/>
            <person name="Wayne K.J."/>
            <person name="Tettelin H."/>
            <person name="Glass J.I."/>
            <person name="Rusch D."/>
            <person name="Podicherti R."/>
            <person name="Tsui H.-C.T."/>
            <person name="Winkler M.E."/>
        </authorList>
    </citation>
    <scope>NUCLEOTIDE SEQUENCE</scope>
</reference>
<evidence type="ECO:0000256" key="1">
    <source>
        <dbReference type="SAM" id="MobiDB-lite"/>
    </source>
</evidence>
<proteinExistence type="predicted"/>
<dbReference type="AlphaFoldDB" id="A0A382KKL6"/>
<protein>
    <submittedName>
        <fullName evidence="2">Uncharacterized protein</fullName>
    </submittedName>
</protein>
<evidence type="ECO:0000313" key="2">
    <source>
        <dbReference type="EMBL" id="SVC24706.1"/>
    </source>
</evidence>
<organism evidence="2">
    <name type="scientific">marine metagenome</name>
    <dbReference type="NCBI Taxonomy" id="408172"/>
    <lineage>
        <taxon>unclassified sequences</taxon>
        <taxon>metagenomes</taxon>
        <taxon>ecological metagenomes</taxon>
    </lineage>
</organism>
<dbReference type="EMBL" id="UINC01081139">
    <property type="protein sequence ID" value="SVC24706.1"/>
    <property type="molecule type" value="Genomic_DNA"/>
</dbReference>
<feature type="region of interest" description="Disordered" evidence="1">
    <location>
        <begin position="1"/>
        <end position="29"/>
    </location>
</feature>
<gene>
    <name evidence="2" type="ORF">METZ01_LOCUS277560</name>
</gene>